<keyword evidence="15" id="KW-0479">Metal-binding</keyword>
<dbReference type="GO" id="GO:0005886">
    <property type="term" value="C:plasma membrane"/>
    <property type="evidence" value="ECO:0007669"/>
    <property type="project" value="UniProtKB-SubCell"/>
</dbReference>
<feature type="transmembrane region" description="Helical" evidence="16">
    <location>
        <begin position="528"/>
        <end position="549"/>
    </location>
</feature>
<dbReference type="InterPro" id="IPR030389">
    <property type="entry name" value="G_FEOB_dom"/>
</dbReference>
<evidence type="ECO:0000256" key="2">
    <source>
        <dbReference type="ARBA" id="ARBA00022448"/>
    </source>
</evidence>
<feature type="binding site" evidence="15">
    <location>
        <position position="31"/>
    </location>
    <ligand>
        <name>Mg(2+)</name>
        <dbReference type="ChEBI" id="CHEBI:18420"/>
        <label>2</label>
    </ligand>
</feature>
<feature type="binding site" evidence="14">
    <location>
        <begin position="41"/>
        <end position="45"/>
    </location>
    <ligand>
        <name>GTP</name>
        <dbReference type="ChEBI" id="CHEBI:37565"/>
        <label>1</label>
    </ligand>
</feature>
<dbReference type="GO" id="GO:0046872">
    <property type="term" value="F:metal ion binding"/>
    <property type="evidence" value="ECO:0007669"/>
    <property type="project" value="UniProtKB-KW"/>
</dbReference>
<comment type="similarity">
    <text evidence="16">Belongs to the TRAFAC class TrmE-Era-EngA-EngB-Septin-like GTPase superfamily. FeoB GTPase (TC 9.A.8) family.</text>
</comment>
<evidence type="ECO:0000313" key="19">
    <source>
        <dbReference type="Proteomes" id="UP000253562"/>
    </source>
</evidence>
<evidence type="ECO:0000256" key="3">
    <source>
        <dbReference type="ARBA" id="ARBA00022475"/>
    </source>
</evidence>
<evidence type="ECO:0000256" key="7">
    <source>
        <dbReference type="ARBA" id="ARBA00022741"/>
    </source>
</evidence>
<keyword evidence="2 16" id="KW-0813">Transport</keyword>
<dbReference type="NCBIfam" id="TIGR00437">
    <property type="entry name" value="feoB"/>
    <property type="match status" value="1"/>
</dbReference>
<evidence type="ECO:0000256" key="9">
    <source>
        <dbReference type="ARBA" id="ARBA00023004"/>
    </source>
</evidence>
<feature type="binding site" evidence="15">
    <location>
        <position position="28"/>
    </location>
    <ligand>
        <name>Mg(2+)</name>
        <dbReference type="ChEBI" id="CHEBI:18420"/>
        <label>2</label>
    </ligand>
</feature>
<dbReference type="RefSeq" id="WP_114367835.1">
    <property type="nucleotide sequence ID" value="NZ_QPEX01000010.1"/>
</dbReference>
<evidence type="ECO:0000256" key="12">
    <source>
        <dbReference type="ARBA" id="ARBA00023136"/>
    </source>
</evidence>
<feature type="transmembrane region" description="Helical" evidence="16">
    <location>
        <begin position="403"/>
        <end position="423"/>
    </location>
</feature>
<evidence type="ECO:0000259" key="17">
    <source>
        <dbReference type="PROSITE" id="PS51711"/>
    </source>
</evidence>
<keyword evidence="9 16" id="KW-0408">Iron</keyword>
<keyword evidence="3" id="KW-1003">Cell membrane</keyword>
<evidence type="ECO:0000256" key="13">
    <source>
        <dbReference type="NCBIfam" id="TIGR00437"/>
    </source>
</evidence>
<evidence type="ECO:0000256" key="11">
    <source>
        <dbReference type="ARBA" id="ARBA00023134"/>
    </source>
</evidence>
<feature type="transmembrane region" description="Helical" evidence="16">
    <location>
        <begin position="430"/>
        <end position="456"/>
    </location>
</feature>
<feature type="transmembrane region" description="Helical" evidence="16">
    <location>
        <begin position="468"/>
        <end position="490"/>
    </location>
</feature>
<evidence type="ECO:0000256" key="4">
    <source>
        <dbReference type="ARBA" id="ARBA00022496"/>
    </source>
</evidence>
<evidence type="ECO:0000256" key="5">
    <source>
        <dbReference type="ARBA" id="ARBA00022519"/>
    </source>
</evidence>
<proteinExistence type="inferred from homology"/>
<dbReference type="Gene3D" id="3.40.50.300">
    <property type="entry name" value="P-loop containing nucleotide triphosphate hydrolases"/>
    <property type="match status" value="1"/>
</dbReference>
<dbReference type="InterPro" id="IPR003373">
    <property type="entry name" value="Fe2_transport_prot-B"/>
</dbReference>
<dbReference type="PROSITE" id="PS51711">
    <property type="entry name" value="G_FEOB"/>
    <property type="match status" value="1"/>
</dbReference>
<keyword evidence="10" id="KW-0406">Ion transport</keyword>
<keyword evidence="11 14" id="KW-0342">GTP-binding</keyword>
<comment type="function">
    <text evidence="16">Probable transporter of a GTP-driven Fe(2+) uptake system.</text>
</comment>
<keyword evidence="15" id="KW-0460">Magnesium</keyword>
<feature type="domain" description="FeoB-type G" evidence="17">
    <location>
        <begin position="9"/>
        <end position="176"/>
    </location>
</feature>
<evidence type="ECO:0000256" key="1">
    <source>
        <dbReference type="ARBA" id="ARBA00004429"/>
    </source>
</evidence>
<dbReference type="InterPro" id="IPR006073">
    <property type="entry name" value="GTP-bd"/>
</dbReference>
<accession>A0A368KWG3</accession>
<dbReference type="InterPro" id="IPR050860">
    <property type="entry name" value="FeoB_GTPase"/>
</dbReference>
<feature type="binding site" evidence="15">
    <location>
        <position position="30"/>
    </location>
    <ligand>
        <name>Mg(2+)</name>
        <dbReference type="ChEBI" id="CHEBI:18420"/>
        <label>2</label>
    </ligand>
</feature>
<evidence type="ECO:0000256" key="8">
    <source>
        <dbReference type="ARBA" id="ARBA00022989"/>
    </source>
</evidence>
<dbReference type="AlphaFoldDB" id="A0A368KWG3"/>
<dbReference type="Pfam" id="PF07664">
    <property type="entry name" value="FeoB_C"/>
    <property type="match status" value="1"/>
</dbReference>
<keyword evidence="4 16" id="KW-0410">Iron transport</keyword>
<dbReference type="InterPro" id="IPR027417">
    <property type="entry name" value="P-loop_NTPase"/>
</dbReference>
<feature type="transmembrane region" description="Helical" evidence="16">
    <location>
        <begin position="352"/>
        <end position="376"/>
    </location>
</feature>
<keyword evidence="12 16" id="KW-0472">Membrane</keyword>
<reference evidence="18 19" key="1">
    <citation type="submission" date="2018-07" db="EMBL/GenBank/DDBJ databases">
        <title>Comparative genomes isolates from brazilian mangrove.</title>
        <authorList>
            <person name="De Araujo J.E."/>
            <person name="Taketani R.G."/>
            <person name="Silva M.C.P."/>
            <person name="Lourenco M.V."/>
            <person name="Oliveira V.M."/>
            <person name="Andreote F.D."/>
        </authorList>
    </citation>
    <scope>NUCLEOTIDE SEQUENCE [LARGE SCALE GENOMIC DNA]</scope>
    <source>
        <strain evidence="18 19">HEX PRIS-MGV</strain>
    </source>
</reference>
<comment type="caution">
    <text evidence="18">The sequence shown here is derived from an EMBL/GenBank/DDBJ whole genome shotgun (WGS) entry which is preliminary data.</text>
</comment>
<evidence type="ECO:0000256" key="6">
    <source>
        <dbReference type="ARBA" id="ARBA00022692"/>
    </source>
</evidence>
<feature type="binding site" evidence="14">
    <location>
        <begin position="127"/>
        <end position="130"/>
    </location>
    <ligand>
        <name>GTP</name>
        <dbReference type="ChEBI" id="CHEBI:37565"/>
        <label>1</label>
    </ligand>
</feature>
<feature type="transmembrane region" description="Helical" evidence="16">
    <location>
        <begin position="294"/>
        <end position="312"/>
    </location>
</feature>
<dbReference type="EMBL" id="QPEX01000010">
    <property type="protein sequence ID" value="RCS54773.1"/>
    <property type="molecule type" value="Genomic_DNA"/>
</dbReference>
<keyword evidence="8 16" id="KW-1133">Transmembrane helix</keyword>
<dbReference type="InterPro" id="IPR005225">
    <property type="entry name" value="Small_GTP-bd"/>
</dbReference>
<dbReference type="InterPro" id="IPR011640">
    <property type="entry name" value="Fe2_transport_prot_B_C"/>
</dbReference>
<evidence type="ECO:0000256" key="16">
    <source>
        <dbReference type="RuleBase" id="RU362098"/>
    </source>
</evidence>
<dbReference type="PANTHER" id="PTHR43185:SF1">
    <property type="entry name" value="FE(2+) TRANSPORTER FEOB"/>
    <property type="match status" value="1"/>
</dbReference>
<dbReference type="Pfam" id="PF07670">
    <property type="entry name" value="Gate"/>
    <property type="match status" value="2"/>
</dbReference>
<dbReference type="OrthoDB" id="9809127at2"/>
<dbReference type="CDD" id="cd01879">
    <property type="entry name" value="FeoB"/>
    <property type="match status" value="1"/>
</dbReference>
<dbReference type="PANTHER" id="PTHR43185">
    <property type="entry name" value="FERROUS IRON TRANSPORT PROTEIN B"/>
    <property type="match status" value="1"/>
</dbReference>
<comment type="subcellular location">
    <subcellularLocation>
        <location evidence="1 16">Cell inner membrane</location>
        <topology evidence="1 16">Multi-pass membrane protein</topology>
    </subcellularLocation>
</comment>
<sequence length="738" mass="81268">MSVDAPARTLNVALVGNPNTGKSTLFHALSGVRQKTGNYPGVTVEKKHGSFTYQGQKVTLIDLPGTYSLAPRSPDEMVTVDVLLGRQANEAKPNAVLVIVDASNLERNLYIVSQVKELGLPMIVALNMVDIAQEKGISIDGAKLQERLEIPVVPTQANRRGGMDRLRETIVSLSGQESIEPQSPFPEEFREKVAQLNAKLQAQTPDAPRYLAERLLLDTSGYLETELLHGGHELHNWIVETRNQLAEIGQPVPAIEAISRYQWVQQSLDGIVTRETSRKVSWSDRFDQILTDKIAGTIFFILVMSLMFMAVFSNYSAGIFMGLIEDGFELLANGVNAVLPDGALKSLLTDGVIAGVGGVLVFLPQICILFFFIAILEDCGYLARAAYLMDKLFSKVGLSGKSFIPLLSSFACAIPGIMAARVIENRRDRLITILVAPLMSCSARMPVYVLLTGAFIPDEALLGFFPLQVLVMLSMYLLGILAAVGVAFILRKTILPGETPPFVMELPTYKLPSITGVFWVVVEKGWAFVKRAGTLIFAMTVIIWALSYFPRNESGVEAPFADEIAQLKQQRTGADEQQAEQIDNRLAEIQNEIDGELLRNSFLGMAGHWIEPVVKPLGWDWKIGSAAIASFPAREVIISTMGVLYNLGGEEDEESESLKDTIKNAKWHQSEENVFNIPVALSIMVFFALCAQCAATLAVIKRETNSWRWPIFTFSYMTVLAYLGALVTYQVSAFFLLS</sequence>
<dbReference type="GO" id="GO:0005525">
    <property type="term" value="F:GTP binding"/>
    <property type="evidence" value="ECO:0007669"/>
    <property type="project" value="UniProtKB-KW"/>
</dbReference>
<dbReference type="PRINTS" id="PR00326">
    <property type="entry name" value="GTP1OBG"/>
</dbReference>
<dbReference type="InterPro" id="IPR011642">
    <property type="entry name" value="Gate_dom"/>
</dbReference>
<gene>
    <name evidence="18" type="primary">feoB</name>
    <name evidence="18" type="ORF">DTL42_06510</name>
</gene>
<dbReference type="Proteomes" id="UP000253562">
    <property type="component" value="Unassembled WGS sequence"/>
</dbReference>
<dbReference type="FunFam" id="3.40.50.300:FF:000426">
    <property type="entry name" value="Ferrous iron transport protein B"/>
    <property type="match status" value="1"/>
</dbReference>
<evidence type="ECO:0000313" key="18">
    <source>
        <dbReference type="EMBL" id="RCS54773.1"/>
    </source>
</evidence>
<name>A0A368KWG3_9BACT</name>
<feature type="transmembrane region" description="Helical" evidence="16">
    <location>
        <begin position="674"/>
        <end position="700"/>
    </location>
</feature>
<evidence type="ECO:0000256" key="10">
    <source>
        <dbReference type="ARBA" id="ARBA00023065"/>
    </source>
</evidence>
<dbReference type="SUPFAM" id="SSF52540">
    <property type="entry name" value="P-loop containing nucleoside triphosphate hydrolases"/>
    <property type="match status" value="1"/>
</dbReference>
<keyword evidence="7 14" id="KW-0547">Nucleotide-binding</keyword>
<protein>
    <recommendedName>
        <fullName evidence="13 16">Ferrous iron transport protein B</fullName>
    </recommendedName>
</protein>
<dbReference type="NCBIfam" id="TIGR00231">
    <property type="entry name" value="small_GTP"/>
    <property type="match status" value="1"/>
</dbReference>
<feature type="binding site" evidence="14">
    <location>
        <begin position="62"/>
        <end position="65"/>
    </location>
    <ligand>
        <name>GTP</name>
        <dbReference type="ChEBI" id="CHEBI:37565"/>
        <label>1</label>
    </ligand>
</feature>
<keyword evidence="6 16" id="KW-0812">Transmembrane</keyword>
<evidence type="ECO:0000256" key="14">
    <source>
        <dbReference type="PIRSR" id="PIRSR603373-1"/>
    </source>
</evidence>
<organism evidence="18 19">
    <name type="scientific">Bremerella cremea</name>
    <dbReference type="NCBI Taxonomy" id="1031537"/>
    <lineage>
        <taxon>Bacteria</taxon>
        <taxon>Pseudomonadati</taxon>
        <taxon>Planctomycetota</taxon>
        <taxon>Planctomycetia</taxon>
        <taxon>Pirellulales</taxon>
        <taxon>Pirellulaceae</taxon>
        <taxon>Bremerella</taxon>
    </lineage>
</organism>
<evidence type="ECO:0000256" key="15">
    <source>
        <dbReference type="PIRSR" id="PIRSR603373-2"/>
    </source>
</evidence>
<dbReference type="GO" id="GO:0015093">
    <property type="term" value="F:ferrous iron transmembrane transporter activity"/>
    <property type="evidence" value="ECO:0007669"/>
    <property type="project" value="UniProtKB-UniRule"/>
</dbReference>
<keyword evidence="5" id="KW-0997">Cell inner membrane</keyword>
<feature type="transmembrane region" description="Helical" evidence="16">
    <location>
        <begin position="712"/>
        <end position="737"/>
    </location>
</feature>
<feature type="binding site" evidence="14">
    <location>
        <begin position="16"/>
        <end position="23"/>
    </location>
    <ligand>
        <name>GTP</name>
        <dbReference type="ChEBI" id="CHEBI:37565"/>
        <label>1</label>
    </ligand>
</feature>
<dbReference type="Pfam" id="PF02421">
    <property type="entry name" value="FeoB_N"/>
    <property type="match status" value="1"/>
</dbReference>